<evidence type="ECO:0000256" key="2">
    <source>
        <dbReference type="ARBA" id="ARBA00029447"/>
    </source>
</evidence>
<keyword evidence="4" id="KW-0472">Membrane</keyword>
<evidence type="ECO:0000259" key="6">
    <source>
        <dbReference type="PROSITE" id="PS50885"/>
    </source>
</evidence>
<organism evidence="7 8">
    <name type="scientific">Deefgea tanakiae</name>
    <dbReference type="NCBI Taxonomy" id="2865840"/>
    <lineage>
        <taxon>Bacteria</taxon>
        <taxon>Pseudomonadati</taxon>
        <taxon>Pseudomonadota</taxon>
        <taxon>Betaproteobacteria</taxon>
        <taxon>Neisseriales</taxon>
        <taxon>Chitinibacteraceae</taxon>
        <taxon>Deefgea</taxon>
    </lineage>
</organism>
<proteinExistence type="inferred from homology"/>
<dbReference type="Gene3D" id="1.10.287.950">
    <property type="entry name" value="Methyl-accepting chemotaxis protein"/>
    <property type="match status" value="1"/>
</dbReference>
<gene>
    <name evidence="7" type="ORF">K4H28_15050</name>
</gene>
<reference evidence="7 8" key="1">
    <citation type="submission" date="2021-08" db="EMBL/GenBank/DDBJ databases">
        <title>complete genome sequencing of Deefgea sp. D25.</title>
        <authorList>
            <person name="Bae J.-W."/>
            <person name="Gim D.-H."/>
        </authorList>
    </citation>
    <scope>NUCLEOTIDE SEQUENCE [LARGE SCALE GENOMIC DNA]</scope>
    <source>
        <strain evidence="7 8">D25</strain>
    </source>
</reference>
<dbReference type="SMART" id="SM00283">
    <property type="entry name" value="MA"/>
    <property type="match status" value="1"/>
</dbReference>
<dbReference type="SUPFAM" id="SSF58104">
    <property type="entry name" value="Methyl-accepting chemotaxis protein (MCP) signaling domain"/>
    <property type="match status" value="1"/>
</dbReference>
<sequence length="537" mass="57667">MKISQKLMLLIALAALAIVLITAVNFNKFQSVKEHSIMITDDALPSVILIGEINLAFANARHALVEHVIQSNADEKKVVDTKLNQYLAQFDEKLKAYDHYVSSAEGQQNIANIRKEADQWIEIGKLVKIASESNDAAAAEALVKTKATPQAQKVEEQLIIATKRNEVGANEDKKEITEAIAAAISFSIGTGLILIIAISIIGLWIARSIINPLNAMRQFVVQLGTDFDFTRRVTITQQDEIGESLEAVNGLINTLQNSLQQLNRIGRDVTGTASGLSNASQQLSSASHNVSNAASSMAAGVEEVTVSISHMADSADECDRTAREAGQMASTGGTVIESTITSINQIAEDVRVSAQQIESLKDRTASINAVVNVIKDIADQTNLLALNAAIEAARAGDLGRGFAVVADEVRKLAERTASSTQEIIGTVSAIQNEANITVTTMQQTVRQVDLGVERAQEASDAISKIRQNADQVVVQVSEITSTMREQSAASAMMAQQVEQVAQMSEESSSVAQSTAGEGERLRQLSQELDSAIARYRV</sequence>
<evidence type="ECO:0000256" key="4">
    <source>
        <dbReference type="SAM" id="Phobius"/>
    </source>
</evidence>
<keyword evidence="4" id="KW-1133">Transmembrane helix</keyword>
<feature type="domain" description="Methyl-accepting transducer" evidence="5">
    <location>
        <begin position="265"/>
        <end position="501"/>
    </location>
</feature>
<comment type="similarity">
    <text evidence="2">Belongs to the methyl-accepting chemotaxis (MCP) protein family.</text>
</comment>
<dbReference type="Pfam" id="PF12729">
    <property type="entry name" value="4HB_MCP_1"/>
    <property type="match status" value="1"/>
</dbReference>
<dbReference type="EMBL" id="CP081150">
    <property type="protein sequence ID" value="QZA77572.1"/>
    <property type="molecule type" value="Genomic_DNA"/>
</dbReference>
<evidence type="ECO:0000256" key="3">
    <source>
        <dbReference type="PROSITE-ProRule" id="PRU00284"/>
    </source>
</evidence>
<accession>A0ABX8Z4R5</accession>
<evidence type="ECO:0000313" key="8">
    <source>
        <dbReference type="Proteomes" id="UP000825679"/>
    </source>
</evidence>
<dbReference type="PROSITE" id="PS50111">
    <property type="entry name" value="CHEMOTAXIS_TRANSDUC_2"/>
    <property type="match status" value="1"/>
</dbReference>
<evidence type="ECO:0000313" key="7">
    <source>
        <dbReference type="EMBL" id="QZA77572.1"/>
    </source>
</evidence>
<dbReference type="Pfam" id="PF00015">
    <property type="entry name" value="MCPsignal"/>
    <property type="match status" value="1"/>
</dbReference>
<dbReference type="InterPro" id="IPR024478">
    <property type="entry name" value="HlyB_4HB_MCP"/>
</dbReference>
<dbReference type="PANTHER" id="PTHR32089">
    <property type="entry name" value="METHYL-ACCEPTING CHEMOTAXIS PROTEIN MCPB"/>
    <property type="match status" value="1"/>
</dbReference>
<dbReference type="RefSeq" id="WP_221005953.1">
    <property type="nucleotide sequence ID" value="NZ_CP081150.1"/>
</dbReference>
<dbReference type="InterPro" id="IPR004089">
    <property type="entry name" value="MCPsignal_dom"/>
</dbReference>
<keyword evidence="8" id="KW-1185">Reference proteome</keyword>
<feature type="domain" description="HAMP" evidence="6">
    <location>
        <begin position="207"/>
        <end position="260"/>
    </location>
</feature>
<dbReference type="CDD" id="cd11386">
    <property type="entry name" value="MCP_signal"/>
    <property type="match status" value="1"/>
</dbReference>
<dbReference type="Proteomes" id="UP000825679">
    <property type="component" value="Chromosome"/>
</dbReference>
<name>A0ABX8Z4R5_9NEIS</name>
<evidence type="ECO:0000256" key="1">
    <source>
        <dbReference type="ARBA" id="ARBA00023224"/>
    </source>
</evidence>
<dbReference type="PANTHER" id="PTHR32089:SF112">
    <property type="entry name" value="LYSOZYME-LIKE PROTEIN-RELATED"/>
    <property type="match status" value="1"/>
</dbReference>
<dbReference type="PROSITE" id="PS50885">
    <property type="entry name" value="HAMP"/>
    <property type="match status" value="1"/>
</dbReference>
<dbReference type="InterPro" id="IPR004090">
    <property type="entry name" value="Chemotax_Me-accpt_rcpt"/>
</dbReference>
<evidence type="ECO:0000259" key="5">
    <source>
        <dbReference type="PROSITE" id="PS50111"/>
    </source>
</evidence>
<keyword evidence="4" id="KW-0812">Transmembrane</keyword>
<dbReference type="InterPro" id="IPR003660">
    <property type="entry name" value="HAMP_dom"/>
</dbReference>
<dbReference type="PRINTS" id="PR00260">
    <property type="entry name" value="CHEMTRNSDUCR"/>
</dbReference>
<feature type="transmembrane region" description="Helical" evidence="4">
    <location>
        <begin position="180"/>
        <end position="206"/>
    </location>
</feature>
<protein>
    <submittedName>
        <fullName evidence="7">Methyl-accepting chemotaxis protein</fullName>
    </submittedName>
</protein>
<keyword evidence="1 3" id="KW-0807">Transducer</keyword>